<dbReference type="PANTHER" id="PTHR38033">
    <property type="entry name" value="MEMBRANE PROTEIN-RELATED"/>
    <property type="match status" value="1"/>
</dbReference>
<keyword evidence="4" id="KW-1185">Reference proteome</keyword>
<comment type="caution">
    <text evidence="3">The sequence shown here is derived from an EMBL/GenBank/DDBJ whole genome shotgun (WGS) entry which is preliminary data.</text>
</comment>
<dbReference type="InterPro" id="IPR038522">
    <property type="entry name" value="T4/T6SS_DotU_sf"/>
</dbReference>
<keyword evidence="1" id="KW-0472">Membrane</keyword>
<dbReference type="Gene3D" id="1.25.40.590">
    <property type="entry name" value="Type IV / VI secretion system, DotU"/>
    <property type="match status" value="1"/>
</dbReference>
<dbReference type="EMBL" id="SPVF01000099">
    <property type="protein sequence ID" value="TFW23166.1"/>
    <property type="molecule type" value="Genomic_DNA"/>
</dbReference>
<keyword evidence="1" id="KW-0812">Transmembrane</keyword>
<accession>A0A4Y9SKD8</accession>
<evidence type="ECO:0000259" key="2">
    <source>
        <dbReference type="Pfam" id="PF09850"/>
    </source>
</evidence>
<organism evidence="3 4">
    <name type="scientific">Zemynaea arenosa</name>
    <dbReference type="NCBI Taxonomy" id="2561931"/>
    <lineage>
        <taxon>Bacteria</taxon>
        <taxon>Pseudomonadati</taxon>
        <taxon>Pseudomonadota</taxon>
        <taxon>Betaproteobacteria</taxon>
        <taxon>Burkholderiales</taxon>
        <taxon>Oxalobacteraceae</taxon>
        <taxon>Telluria group</taxon>
        <taxon>Zemynaea</taxon>
    </lineage>
</organism>
<gene>
    <name evidence="3" type="ORF">E4L96_07145</name>
</gene>
<reference evidence="3 4" key="1">
    <citation type="submission" date="2019-03" db="EMBL/GenBank/DDBJ databases">
        <title>Draft Genome Sequence of Massilia arenosa sp. nov., a Novel Massilia Species Isolated from a Sandy-loam Maize Soil.</title>
        <authorList>
            <person name="Raths R."/>
            <person name="Peta V."/>
            <person name="Bucking H."/>
        </authorList>
    </citation>
    <scope>NUCLEOTIDE SEQUENCE [LARGE SCALE GENOMIC DNA]</scope>
    <source>
        <strain evidence="3 4">MC02</strain>
    </source>
</reference>
<dbReference type="NCBIfam" id="NF038228">
    <property type="entry name" value="IcmH_DotU_IVB"/>
    <property type="match status" value="1"/>
</dbReference>
<keyword evidence="1" id="KW-1133">Transmembrane helix</keyword>
<dbReference type="OrthoDB" id="345640at2"/>
<dbReference type="AlphaFoldDB" id="A0A4Y9SKD8"/>
<protein>
    <submittedName>
        <fullName evidence="3">DotU family type IV/VI secretion system protein</fullName>
    </submittedName>
</protein>
<feature type="domain" description="Type IV / VI secretion system DotU" evidence="2">
    <location>
        <begin position="24"/>
        <end position="222"/>
    </location>
</feature>
<feature type="transmembrane region" description="Helical" evidence="1">
    <location>
        <begin position="202"/>
        <end position="222"/>
    </location>
</feature>
<dbReference type="InterPro" id="IPR017732">
    <property type="entry name" value="T4/T6SS_DotU"/>
</dbReference>
<name>A0A4Y9SKD8_9BURK</name>
<dbReference type="Proteomes" id="UP000298438">
    <property type="component" value="Unassembled WGS sequence"/>
</dbReference>
<evidence type="ECO:0000256" key="1">
    <source>
        <dbReference type="SAM" id="Phobius"/>
    </source>
</evidence>
<sequence>MTQNIERRAAPSLLSAPRPVAGTLTDLLYEGFYALFLLRSGCAPKDSEGFDQQLTQFLLDVDQKARVAGIPAEDVELARYAFCAAADEIVLRSPFPVREAWETRPLQLRIFGDQLAGEHFFEKMDDLRHRGSAHLQVLEVYHMCLLLGFQGKYALSGQEKLKYLTAHLGEEIARMRGRTRAFAPHAARPDNVSNKLRSDRSLMILAALFAASALCAFGAFRYTLSRDADNSLAGYNDLVKLPPKAASVTITLP</sequence>
<dbReference type="NCBIfam" id="TIGR03349">
    <property type="entry name" value="IV_VI_DotU"/>
    <property type="match status" value="1"/>
</dbReference>
<dbReference type="RefSeq" id="WP_135206521.1">
    <property type="nucleotide sequence ID" value="NZ_SPVF01000099.1"/>
</dbReference>
<evidence type="ECO:0000313" key="3">
    <source>
        <dbReference type="EMBL" id="TFW23166.1"/>
    </source>
</evidence>
<dbReference type="PANTHER" id="PTHR38033:SF1">
    <property type="entry name" value="DOTU FAMILY TYPE IV_VI SECRETION SYSTEM PROTEIN"/>
    <property type="match status" value="1"/>
</dbReference>
<proteinExistence type="predicted"/>
<dbReference type="Pfam" id="PF09850">
    <property type="entry name" value="DotU"/>
    <property type="match status" value="1"/>
</dbReference>
<evidence type="ECO:0000313" key="4">
    <source>
        <dbReference type="Proteomes" id="UP000298438"/>
    </source>
</evidence>